<evidence type="ECO:0000313" key="6">
    <source>
        <dbReference type="EMBL" id="QDT14813.1"/>
    </source>
</evidence>
<keyword evidence="1" id="KW-0805">Transcription regulation</keyword>
<name>A0A517P624_9PLAN</name>
<dbReference type="SUPFAM" id="SSF48498">
    <property type="entry name" value="Tetracyclin repressor-like, C-terminal domain"/>
    <property type="match status" value="1"/>
</dbReference>
<evidence type="ECO:0000256" key="2">
    <source>
        <dbReference type="ARBA" id="ARBA00023125"/>
    </source>
</evidence>
<dbReference type="PANTHER" id="PTHR47506">
    <property type="entry name" value="TRANSCRIPTIONAL REGULATORY PROTEIN"/>
    <property type="match status" value="1"/>
</dbReference>
<dbReference type="Pfam" id="PF16925">
    <property type="entry name" value="TetR_C_13"/>
    <property type="match status" value="1"/>
</dbReference>
<dbReference type="InterPro" id="IPR009057">
    <property type="entry name" value="Homeodomain-like_sf"/>
</dbReference>
<dbReference type="GO" id="GO:0003677">
    <property type="term" value="F:DNA binding"/>
    <property type="evidence" value="ECO:0007669"/>
    <property type="project" value="UniProtKB-UniRule"/>
</dbReference>
<dbReference type="PROSITE" id="PS50977">
    <property type="entry name" value="HTH_TETR_2"/>
    <property type="match status" value="1"/>
</dbReference>
<dbReference type="EMBL" id="CP036265">
    <property type="protein sequence ID" value="QDT14813.1"/>
    <property type="molecule type" value="Genomic_DNA"/>
</dbReference>
<evidence type="ECO:0000259" key="5">
    <source>
        <dbReference type="PROSITE" id="PS50977"/>
    </source>
</evidence>
<reference evidence="6 7" key="1">
    <citation type="submission" date="2019-02" db="EMBL/GenBank/DDBJ databases">
        <title>Deep-cultivation of Planctomycetes and their phenomic and genomic characterization uncovers novel biology.</title>
        <authorList>
            <person name="Wiegand S."/>
            <person name="Jogler M."/>
            <person name="Boedeker C."/>
            <person name="Pinto D."/>
            <person name="Vollmers J."/>
            <person name="Rivas-Marin E."/>
            <person name="Kohn T."/>
            <person name="Peeters S.H."/>
            <person name="Heuer A."/>
            <person name="Rast P."/>
            <person name="Oberbeckmann S."/>
            <person name="Bunk B."/>
            <person name="Jeske O."/>
            <person name="Meyerdierks A."/>
            <person name="Storesund J.E."/>
            <person name="Kallscheuer N."/>
            <person name="Luecker S."/>
            <person name="Lage O.M."/>
            <person name="Pohl T."/>
            <person name="Merkel B.J."/>
            <person name="Hornburger P."/>
            <person name="Mueller R.-W."/>
            <person name="Bruemmer F."/>
            <person name="Labrenz M."/>
            <person name="Spormann A.M."/>
            <person name="Op den Camp H."/>
            <person name="Overmann J."/>
            <person name="Amann R."/>
            <person name="Jetten M.S.M."/>
            <person name="Mascher T."/>
            <person name="Medema M.H."/>
            <person name="Devos D.P."/>
            <person name="Kaster A.-K."/>
            <person name="Ovreas L."/>
            <person name="Rohde M."/>
            <person name="Galperin M.Y."/>
            <person name="Jogler C."/>
        </authorList>
    </citation>
    <scope>NUCLEOTIDE SEQUENCE [LARGE SCALE GENOMIC DNA]</scope>
    <source>
        <strain evidence="6 7">CA12</strain>
    </source>
</reference>
<keyword evidence="2 4" id="KW-0238">DNA-binding</keyword>
<dbReference type="OrthoDB" id="9812484at2"/>
<dbReference type="RefSeq" id="WP_145357670.1">
    <property type="nucleotide sequence ID" value="NZ_CP036265.1"/>
</dbReference>
<evidence type="ECO:0000256" key="4">
    <source>
        <dbReference type="PROSITE-ProRule" id="PRU00335"/>
    </source>
</evidence>
<evidence type="ECO:0000313" key="7">
    <source>
        <dbReference type="Proteomes" id="UP000318741"/>
    </source>
</evidence>
<keyword evidence="3" id="KW-0804">Transcription</keyword>
<dbReference type="InterPro" id="IPR036271">
    <property type="entry name" value="Tet_transcr_reg_TetR-rel_C_sf"/>
</dbReference>
<dbReference type="AlphaFoldDB" id="A0A517P624"/>
<dbReference type="InterPro" id="IPR023772">
    <property type="entry name" value="DNA-bd_HTH_TetR-type_CS"/>
</dbReference>
<feature type="DNA-binding region" description="H-T-H motif" evidence="4">
    <location>
        <begin position="34"/>
        <end position="53"/>
    </location>
</feature>
<keyword evidence="7" id="KW-1185">Reference proteome</keyword>
<organism evidence="6 7">
    <name type="scientific">Alienimonas californiensis</name>
    <dbReference type="NCBI Taxonomy" id="2527989"/>
    <lineage>
        <taxon>Bacteria</taxon>
        <taxon>Pseudomonadati</taxon>
        <taxon>Planctomycetota</taxon>
        <taxon>Planctomycetia</taxon>
        <taxon>Planctomycetales</taxon>
        <taxon>Planctomycetaceae</taxon>
        <taxon>Alienimonas</taxon>
    </lineage>
</organism>
<dbReference type="Proteomes" id="UP000318741">
    <property type="component" value="Chromosome"/>
</dbReference>
<dbReference type="PANTHER" id="PTHR47506:SF1">
    <property type="entry name" value="HTH-TYPE TRANSCRIPTIONAL REGULATOR YJDC"/>
    <property type="match status" value="1"/>
</dbReference>
<dbReference type="PRINTS" id="PR00455">
    <property type="entry name" value="HTHTETR"/>
</dbReference>
<dbReference type="KEGG" id="acaf:CA12_08930"/>
<evidence type="ECO:0000256" key="3">
    <source>
        <dbReference type="ARBA" id="ARBA00023163"/>
    </source>
</evidence>
<dbReference type="InterPro" id="IPR001647">
    <property type="entry name" value="HTH_TetR"/>
</dbReference>
<dbReference type="InterPro" id="IPR011075">
    <property type="entry name" value="TetR_C"/>
</dbReference>
<accession>A0A517P624</accession>
<dbReference type="Gene3D" id="1.10.357.10">
    <property type="entry name" value="Tetracycline Repressor, domain 2"/>
    <property type="match status" value="1"/>
</dbReference>
<gene>
    <name evidence="6" type="primary">acuR</name>
    <name evidence="6" type="ORF">CA12_08930</name>
</gene>
<evidence type="ECO:0000256" key="1">
    <source>
        <dbReference type="ARBA" id="ARBA00023015"/>
    </source>
</evidence>
<protein>
    <submittedName>
        <fullName evidence="6">Transcriptional regulator AcuR</fullName>
    </submittedName>
</protein>
<proteinExistence type="predicted"/>
<dbReference type="SUPFAM" id="SSF46689">
    <property type="entry name" value="Homeodomain-like"/>
    <property type="match status" value="1"/>
</dbReference>
<sequence>MEKTAKQLAGEQTRANLLDAALMALRQKGYAATTVDDVCRAAAVTKGSFFHHFSSKEALATAAAQHFADFADRIFRDAPYQRLPDPLDRLLGYVDFRIALLQGPIHQYACLHGTLLQEMYESHPAVRETIEPLMFQHVAMIERDVAAAVAAREPRPDVDPHTLSVHMQTVLQGALIYAKAANGPAVAIESLRHLRRYIELLFSSSPP</sequence>
<dbReference type="PROSITE" id="PS01081">
    <property type="entry name" value="HTH_TETR_1"/>
    <property type="match status" value="1"/>
</dbReference>
<feature type="domain" description="HTH tetR-type" evidence="5">
    <location>
        <begin position="11"/>
        <end position="71"/>
    </location>
</feature>
<dbReference type="Pfam" id="PF00440">
    <property type="entry name" value="TetR_N"/>
    <property type="match status" value="1"/>
</dbReference>